<dbReference type="SUPFAM" id="SSF56645">
    <property type="entry name" value="Acyl-CoA dehydrogenase NM domain-like"/>
    <property type="match status" value="1"/>
</dbReference>
<comment type="caution">
    <text evidence="8">The sequence shown here is derived from an EMBL/GenBank/DDBJ whole genome shotgun (WGS) entry which is preliminary data.</text>
</comment>
<evidence type="ECO:0000313" key="8">
    <source>
        <dbReference type="EMBL" id="GLY65451.1"/>
    </source>
</evidence>
<dbReference type="AlphaFoldDB" id="A0A9W6VGF9"/>
<dbReference type="Pfam" id="PF02771">
    <property type="entry name" value="Acyl-CoA_dh_N"/>
    <property type="match status" value="1"/>
</dbReference>
<dbReference type="InterPro" id="IPR036250">
    <property type="entry name" value="AcylCo_DH-like_C"/>
</dbReference>
<feature type="domain" description="Acyl-CoA dehydrogenase/oxidase N-terminal" evidence="7">
    <location>
        <begin position="8"/>
        <end position="113"/>
    </location>
</feature>
<reference evidence="8" key="1">
    <citation type="submission" date="2023-03" db="EMBL/GenBank/DDBJ databases">
        <title>Amycolatopsis taiwanensis NBRC 103393.</title>
        <authorList>
            <person name="Ichikawa N."/>
            <person name="Sato H."/>
            <person name="Tonouchi N."/>
        </authorList>
    </citation>
    <scope>NUCLEOTIDE SEQUENCE</scope>
    <source>
        <strain evidence="8">NBRC 103393</strain>
    </source>
</reference>
<dbReference type="InterPro" id="IPR013786">
    <property type="entry name" value="AcylCoA_DH/ox_N"/>
</dbReference>
<evidence type="ECO:0000259" key="6">
    <source>
        <dbReference type="Pfam" id="PF00441"/>
    </source>
</evidence>
<dbReference type="EMBL" id="BSTI01000004">
    <property type="protein sequence ID" value="GLY65451.1"/>
    <property type="molecule type" value="Genomic_DNA"/>
</dbReference>
<evidence type="ECO:0000256" key="2">
    <source>
        <dbReference type="ARBA" id="ARBA00009347"/>
    </source>
</evidence>
<evidence type="ECO:0000256" key="1">
    <source>
        <dbReference type="ARBA" id="ARBA00001974"/>
    </source>
</evidence>
<dbReference type="Pfam" id="PF00441">
    <property type="entry name" value="Acyl-CoA_dh_1"/>
    <property type="match status" value="1"/>
</dbReference>
<dbReference type="GO" id="GO:0003995">
    <property type="term" value="F:acyl-CoA dehydrogenase activity"/>
    <property type="evidence" value="ECO:0007669"/>
    <property type="project" value="TreeGrafter"/>
</dbReference>
<keyword evidence="9" id="KW-1185">Reference proteome</keyword>
<dbReference type="SUPFAM" id="SSF47203">
    <property type="entry name" value="Acyl-CoA dehydrogenase C-terminal domain-like"/>
    <property type="match status" value="1"/>
</dbReference>
<dbReference type="Gene3D" id="1.10.540.10">
    <property type="entry name" value="Acyl-CoA dehydrogenase/oxidase, N-terminal domain"/>
    <property type="match status" value="1"/>
</dbReference>
<dbReference type="InterPro" id="IPR009100">
    <property type="entry name" value="AcylCoA_DH/oxidase_NM_dom_sf"/>
</dbReference>
<evidence type="ECO:0000256" key="5">
    <source>
        <dbReference type="ARBA" id="ARBA00023002"/>
    </source>
</evidence>
<evidence type="ECO:0000259" key="7">
    <source>
        <dbReference type="Pfam" id="PF02771"/>
    </source>
</evidence>
<proteinExistence type="inferred from homology"/>
<feature type="domain" description="Acyl-CoA dehydrogenase/oxidase C-terminal" evidence="6">
    <location>
        <begin position="186"/>
        <end position="322"/>
    </location>
</feature>
<dbReference type="Gene3D" id="1.20.140.10">
    <property type="entry name" value="Butyryl-CoA Dehydrogenase, subunit A, domain 3"/>
    <property type="match status" value="1"/>
</dbReference>
<dbReference type="InterPro" id="IPR009075">
    <property type="entry name" value="AcylCo_DH/oxidase_C"/>
</dbReference>
<sequence length="326" mass="34010">MDFTISLEQRQFSESLHDFLRGADTPAAARAWAGGDHEPGLKLWRDLGEIGVAALLVPDEFGGLGAGATDAVLAFEALGYHCVPGPVVETAVVVPTLLTGDDARRWLPELATGNEVATVFAPPQVPLALDADIAALTLRIGQGRVDRVDGELEPVRSIDPTRRLFRVRGDGVPVSAAAGEPAVDLGTLAVAAQLLGAGRRLLDLAGEYAKQRHQYGKPIGQYQAIKHLLADVVTGLELARPLAYGAAVAAEAGAGTVARDVSAAKVAAADAAYRAARTALQVHGAIGYTAEHDLGLWLTKVRALAGAWGSGAVHRRRVLAALKGDK</sequence>
<name>A0A9W6VGF9_9PSEU</name>
<evidence type="ECO:0000256" key="4">
    <source>
        <dbReference type="ARBA" id="ARBA00022827"/>
    </source>
</evidence>
<dbReference type="InterPro" id="IPR037069">
    <property type="entry name" value="AcylCoA_DH/ox_N_sf"/>
</dbReference>
<dbReference type="RefSeq" id="WP_285486646.1">
    <property type="nucleotide sequence ID" value="NZ_BSTI01000004.1"/>
</dbReference>
<keyword evidence="5" id="KW-0560">Oxidoreductase</keyword>
<organism evidence="8 9">
    <name type="scientific">Amycolatopsis taiwanensis</name>
    <dbReference type="NCBI Taxonomy" id="342230"/>
    <lineage>
        <taxon>Bacteria</taxon>
        <taxon>Bacillati</taxon>
        <taxon>Actinomycetota</taxon>
        <taxon>Actinomycetes</taxon>
        <taxon>Pseudonocardiales</taxon>
        <taxon>Pseudonocardiaceae</taxon>
        <taxon>Amycolatopsis</taxon>
    </lineage>
</organism>
<dbReference type="Proteomes" id="UP001165136">
    <property type="component" value="Unassembled WGS sequence"/>
</dbReference>
<keyword evidence="3" id="KW-0285">Flavoprotein</keyword>
<comment type="cofactor">
    <cofactor evidence="1">
        <name>FAD</name>
        <dbReference type="ChEBI" id="CHEBI:57692"/>
    </cofactor>
</comment>
<dbReference type="PANTHER" id="PTHR43884:SF20">
    <property type="entry name" value="ACYL-COA DEHYDROGENASE FADE28"/>
    <property type="match status" value="1"/>
</dbReference>
<gene>
    <name evidence="8" type="ORF">Atai01_20700</name>
</gene>
<dbReference type="GO" id="GO:0050660">
    <property type="term" value="F:flavin adenine dinucleotide binding"/>
    <property type="evidence" value="ECO:0007669"/>
    <property type="project" value="InterPro"/>
</dbReference>
<evidence type="ECO:0000256" key="3">
    <source>
        <dbReference type="ARBA" id="ARBA00022630"/>
    </source>
</evidence>
<keyword evidence="4" id="KW-0274">FAD</keyword>
<protein>
    <submittedName>
        <fullName evidence="8">Acyl-CoA dehydrogenase</fullName>
    </submittedName>
</protein>
<evidence type="ECO:0000313" key="9">
    <source>
        <dbReference type="Proteomes" id="UP001165136"/>
    </source>
</evidence>
<comment type="similarity">
    <text evidence="2">Belongs to the acyl-CoA dehydrogenase family.</text>
</comment>
<dbReference type="PANTHER" id="PTHR43884">
    <property type="entry name" value="ACYL-COA DEHYDROGENASE"/>
    <property type="match status" value="1"/>
</dbReference>
<accession>A0A9W6VGF9</accession>